<gene>
    <name evidence="5" type="ORF">GMARGA_LOCUS27783</name>
</gene>
<comment type="caution">
    <text evidence="5">The sequence shown here is derived from an EMBL/GenBank/DDBJ whole genome shotgun (WGS) entry which is preliminary data.</text>
</comment>
<dbReference type="InterPro" id="IPR003653">
    <property type="entry name" value="Peptidase_C48_C"/>
</dbReference>
<proteinExistence type="inferred from homology"/>
<protein>
    <submittedName>
        <fullName evidence="5">1130_t:CDS:1</fullName>
    </submittedName>
</protein>
<dbReference type="Proteomes" id="UP000789901">
    <property type="component" value="Unassembled WGS sequence"/>
</dbReference>
<dbReference type="Gene3D" id="3.40.395.10">
    <property type="entry name" value="Adenoviral Proteinase, Chain A"/>
    <property type="match status" value="1"/>
</dbReference>
<dbReference type="EMBL" id="CAJVQB010034507">
    <property type="protein sequence ID" value="CAG8821254.1"/>
    <property type="molecule type" value="Genomic_DNA"/>
</dbReference>
<accession>A0ABN7W829</accession>
<evidence type="ECO:0000256" key="1">
    <source>
        <dbReference type="ARBA" id="ARBA00005234"/>
    </source>
</evidence>
<dbReference type="SUPFAM" id="SSF54001">
    <property type="entry name" value="Cysteine proteinases"/>
    <property type="match status" value="1"/>
</dbReference>
<feature type="domain" description="Ubiquitin-like protease family profile" evidence="4">
    <location>
        <begin position="31"/>
        <end position="101"/>
    </location>
</feature>
<evidence type="ECO:0000259" key="4">
    <source>
        <dbReference type="Pfam" id="PF02902"/>
    </source>
</evidence>
<keyword evidence="2" id="KW-0645">Protease</keyword>
<evidence type="ECO:0000313" key="5">
    <source>
        <dbReference type="EMBL" id="CAG8821254.1"/>
    </source>
</evidence>
<comment type="similarity">
    <text evidence="1">Belongs to the peptidase C48 family.</text>
</comment>
<dbReference type="Pfam" id="PF02902">
    <property type="entry name" value="Peptidase_C48"/>
    <property type="match status" value="1"/>
</dbReference>
<evidence type="ECO:0000313" key="6">
    <source>
        <dbReference type="Proteomes" id="UP000789901"/>
    </source>
</evidence>
<sequence>MPIVYTVTPHFLVFSNTQQSFQTFSPLLVYEVRSKTFYHYDTLRGANYEHAKPLVKELLQQIHQTNSPNLDKSLIKRHDIRQGNGWDCGVAVIAIMRRIIELSTDNS</sequence>
<evidence type="ECO:0000256" key="3">
    <source>
        <dbReference type="ARBA" id="ARBA00022801"/>
    </source>
</evidence>
<keyword evidence="3" id="KW-0378">Hydrolase</keyword>
<keyword evidence="6" id="KW-1185">Reference proteome</keyword>
<organism evidence="5 6">
    <name type="scientific">Gigaspora margarita</name>
    <dbReference type="NCBI Taxonomy" id="4874"/>
    <lineage>
        <taxon>Eukaryota</taxon>
        <taxon>Fungi</taxon>
        <taxon>Fungi incertae sedis</taxon>
        <taxon>Mucoromycota</taxon>
        <taxon>Glomeromycotina</taxon>
        <taxon>Glomeromycetes</taxon>
        <taxon>Diversisporales</taxon>
        <taxon>Gigasporaceae</taxon>
        <taxon>Gigaspora</taxon>
    </lineage>
</organism>
<dbReference type="InterPro" id="IPR038765">
    <property type="entry name" value="Papain-like_cys_pep_sf"/>
</dbReference>
<evidence type="ECO:0000256" key="2">
    <source>
        <dbReference type="ARBA" id="ARBA00022670"/>
    </source>
</evidence>
<reference evidence="5 6" key="1">
    <citation type="submission" date="2021-06" db="EMBL/GenBank/DDBJ databases">
        <authorList>
            <person name="Kallberg Y."/>
            <person name="Tangrot J."/>
            <person name="Rosling A."/>
        </authorList>
    </citation>
    <scope>NUCLEOTIDE SEQUENCE [LARGE SCALE GENOMIC DNA]</scope>
    <source>
        <strain evidence="5 6">120-4 pot B 10/14</strain>
    </source>
</reference>
<name>A0ABN7W829_GIGMA</name>